<accession>A0A2T3HWL3</accession>
<evidence type="ECO:0000313" key="2">
    <source>
        <dbReference type="Proteomes" id="UP000241858"/>
    </source>
</evidence>
<name>A0A2T3HWL3_9GAMM</name>
<dbReference type="AlphaFoldDB" id="A0A2T3HWL3"/>
<dbReference type="RefSeq" id="WP_060996923.1">
    <property type="nucleotide sequence ID" value="NZ_LNQZ01000002.1"/>
</dbReference>
<evidence type="ECO:0000313" key="1">
    <source>
        <dbReference type="EMBL" id="PSU03223.1"/>
    </source>
</evidence>
<organism evidence="1 2">
    <name type="scientific">Photobacterium aquimaris</name>
    <dbReference type="NCBI Taxonomy" id="512643"/>
    <lineage>
        <taxon>Bacteria</taxon>
        <taxon>Pseudomonadati</taxon>
        <taxon>Pseudomonadota</taxon>
        <taxon>Gammaproteobacteria</taxon>
        <taxon>Vibrionales</taxon>
        <taxon>Vibrionaceae</taxon>
        <taxon>Photobacterium</taxon>
    </lineage>
</organism>
<dbReference type="EMBL" id="PYLY01000025">
    <property type="protein sequence ID" value="PSU03223.1"/>
    <property type="molecule type" value="Genomic_DNA"/>
</dbReference>
<proteinExistence type="predicted"/>
<protein>
    <submittedName>
        <fullName evidence="1">Uncharacterized protein</fullName>
    </submittedName>
</protein>
<dbReference type="OrthoDB" id="9803913at2"/>
<sequence>MNQLHLKITNGNIKNGHFYIPADCPIFPATSWGGKNKSEMGSKFSVSFEGTGETVMTDIDGSKRLLRMARGQTSRFYKKHHLSEGDIICIAKEGDLRFKVSISR</sequence>
<gene>
    <name evidence="1" type="ORF">C0W81_12485</name>
</gene>
<comment type="caution">
    <text evidence="1">The sequence shown here is derived from an EMBL/GenBank/DDBJ whole genome shotgun (WGS) entry which is preliminary data.</text>
</comment>
<dbReference type="Proteomes" id="UP000241858">
    <property type="component" value="Unassembled WGS sequence"/>
</dbReference>
<reference evidence="1 2" key="1">
    <citation type="submission" date="2018-03" db="EMBL/GenBank/DDBJ databases">
        <title>Whole genome sequencing of Histamine producing bacteria.</title>
        <authorList>
            <person name="Butler K."/>
        </authorList>
    </citation>
    <scope>NUCLEOTIDE SEQUENCE [LARGE SCALE GENOMIC DNA]</scope>
    <source>
        <strain evidence="1 2">DSM 23343</strain>
    </source>
</reference>